<reference evidence="2" key="1">
    <citation type="submission" date="2024-07" db="EMBL/GenBank/DDBJ databases">
        <title>Complete genome sequences of cellulolytic bacteria, Kitasatospora sp. CMC57 and Streptomyces sp. CMC78, isolated from Japanese agricultural soil.</title>
        <authorList>
            <person name="Hashimoto T."/>
            <person name="Ito M."/>
            <person name="Iwamoto M."/>
            <person name="Fukahori D."/>
            <person name="Shoda T."/>
            <person name="Sakoda M."/>
            <person name="Morohoshi T."/>
            <person name="Mitsuboshi M."/>
            <person name="Nishizawa T."/>
        </authorList>
    </citation>
    <scope>NUCLEOTIDE SEQUENCE</scope>
    <source>
        <strain evidence="2">CMC57</strain>
    </source>
</reference>
<dbReference type="NCBIfam" id="NF033748">
    <property type="entry name" value="class_F_sortase"/>
    <property type="match status" value="1"/>
</dbReference>
<dbReference type="RefSeq" id="WP_407990086.1">
    <property type="nucleotide sequence ID" value="NZ_AP035881.2"/>
</dbReference>
<dbReference type="InterPro" id="IPR023365">
    <property type="entry name" value="Sortase_dom-sf"/>
</dbReference>
<evidence type="ECO:0000256" key="1">
    <source>
        <dbReference type="ARBA" id="ARBA00022801"/>
    </source>
</evidence>
<name>A0AB33JX76_9ACTN</name>
<dbReference type="CDD" id="cd05829">
    <property type="entry name" value="Sortase_F"/>
    <property type="match status" value="1"/>
</dbReference>
<dbReference type="AlphaFoldDB" id="A0AB33JX76"/>
<proteinExistence type="predicted"/>
<dbReference type="EMBL" id="AP035881">
    <property type="protein sequence ID" value="BFP47796.1"/>
    <property type="molecule type" value="Genomic_DNA"/>
</dbReference>
<gene>
    <name evidence="2" type="ORF">KCMC57_41640</name>
</gene>
<protein>
    <submittedName>
        <fullName evidence="2">Class F sortase</fullName>
    </submittedName>
</protein>
<dbReference type="InterPro" id="IPR042001">
    <property type="entry name" value="Sortase_F"/>
</dbReference>
<dbReference type="SUPFAM" id="SSF63817">
    <property type="entry name" value="Sortase"/>
    <property type="match status" value="1"/>
</dbReference>
<dbReference type="GO" id="GO:0016787">
    <property type="term" value="F:hydrolase activity"/>
    <property type="evidence" value="ECO:0007669"/>
    <property type="project" value="UniProtKB-KW"/>
</dbReference>
<sequence length="209" mass="21782">MTDQVSRSPWSGSLAAGGALVLGAWLLAGGGIGGPPAPDRDQALDPATSAALLVPPRAHAVPTRIRIPALRVDAPVAGLGLDSGGRLETPAEHERNLAGWYRDGVTPGQRGTSIMAGHVDIADGPAVFYRLGTLRKGDQVEVDGEDRGTAYFTVDGVESFPKEAFPDARVYGRSADSQLRLITCGGDFTAGRGWDANVVVFAHLVRSAT</sequence>
<evidence type="ECO:0000313" key="2">
    <source>
        <dbReference type="EMBL" id="BFP47796.1"/>
    </source>
</evidence>
<dbReference type="Gene3D" id="2.40.260.10">
    <property type="entry name" value="Sortase"/>
    <property type="match status" value="1"/>
</dbReference>
<accession>A0AB33JX76</accession>
<organism evidence="2">
    <name type="scientific">Kitasatospora sp. CMC57</name>
    <dbReference type="NCBI Taxonomy" id="3231513"/>
    <lineage>
        <taxon>Bacteria</taxon>
        <taxon>Bacillati</taxon>
        <taxon>Actinomycetota</taxon>
        <taxon>Actinomycetes</taxon>
        <taxon>Kitasatosporales</taxon>
        <taxon>Streptomycetaceae</taxon>
        <taxon>Kitasatospora</taxon>
    </lineage>
</organism>
<dbReference type="Pfam" id="PF04203">
    <property type="entry name" value="Sortase"/>
    <property type="match status" value="1"/>
</dbReference>
<keyword evidence="1" id="KW-0378">Hydrolase</keyword>
<dbReference type="InterPro" id="IPR005754">
    <property type="entry name" value="Sortase"/>
</dbReference>